<dbReference type="AlphaFoldDB" id="A0A6J4HN75"/>
<proteinExistence type="predicted"/>
<name>A0A6J4HN75_9CYAN</name>
<reference evidence="1" key="1">
    <citation type="submission" date="2020-02" db="EMBL/GenBank/DDBJ databases">
        <authorList>
            <person name="Meier V. D."/>
        </authorList>
    </citation>
    <scope>NUCLEOTIDE SEQUENCE</scope>
    <source>
        <strain evidence="1">AVDCRST_MAG92</strain>
    </source>
</reference>
<sequence>MALAMFSAYFAQAGFGETYGIVPLMKKEITGKNSGNVGAYRNFGGVVYLTIFSLTDAPTLFETIGTIGIKRNQKAPLLPTMMVKGKKN</sequence>
<gene>
    <name evidence="1" type="ORF">AVDCRST_MAG92-921</name>
</gene>
<accession>A0A6J4HN75</accession>
<protein>
    <submittedName>
        <fullName evidence="1">Nitrate/nitrite transporter</fullName>
    </submittedName>
</protein>
<evidence type="ECO:0000313" key="1">
    <source>
        <dbReference type="EMBL" id="CAA9228086.1"/>
    </source>
</evidence>
<organism evidence="1">
    <name type="scientific">uncultured Coleofasciculus sp</name>
    <dbReference type="NCBI Taxonomy" id="1267456"/>
    <lineage>
        <taxon>Bacteria</taxon>
        <taxon>Bacillati</taxon>
        <taxon>Cyanobacteriota</taxon>
        <taxon>Cyanophyceae</taxon>
        <taxon>Coleofasciculales</taxon>
        <taxon>Coleofasciculaceae</taxon>
        <taxon>Coleofasciculus</taxon>
        <taxon>environmental samples</taxon>
    </lineage>
</organism>
<dbReference type="EMBL" id="CADCTM010000125">
    <property type="protein sequence ID" value="CAA9228086.1"/>
    <property type="molecule type" value="Genomic_DNA"/>
</dbReference>